<name>A0ACA9MIT9_9GLOM</name>
<organism evidence="1 2">
    <name type="scientific">Acaulospora colombiana</name>
    <dbReference type="NCBI Taxonomy" id="27376"/>
    <lineage>
        <taxon>Eukaryota</taxon>
        <taxon>Fungi</taxon>
        <taxon>Fungi incertae sedis</taxon>
        <taxon>Mucoromycota</taxon>
        <taxon>Glomeromycotina</taxon>
        <taxon>Glomeromycetes</taxon>
        <taxon>Diversisporales</taxon>
        <taxon>Acaulosporaceae</taxon>
        <taxon>Acaulospora</taxon>
    </lineage>
</organism>
<gene>
    <name evidence="1" type="ORF">ACOLOM_LOCUS6250</name>
</gene>
<feature type="non-terminal residue" evidence="1">
    <location>
        <position position="1"/>
    </location>
</feature>
<accession>A0ACA9MIT9</accession>
<keyword evidence="2" id="KW-1185">Reference proteome</keyword>
<evidence type="ECO:0000313" key="2">
    <source>
        <dbReference type="Proteomes" id="UP000789525"/>
    </source>
</evidence>
<comment type="caution">
    <text evidence="1">The sequence shown here is derived from an EMBL/GenBank/DDBJ whole genome shotgun (WGS) entry which is preliminary data.</text>
</comment>
<proteinExistence type="predicted"/>
<evidence type="ECO:0000313" key="1">
    <source>
        <dbReference type="EMBL" id="CAG8589164.1"/>
    </source>
</evidence>
<reference evidence="1" key="1">
    <citation type="submission" date="2021-06" db="EMBL/GenBank/DDBJ databases">
        <authorList>
            <person name="Kallberg Y."/>
            <person name="Tangrot J."/>
            <person name="Rosling A."/>
        </authorList>
    </citation>
    <scope>NUCLEOTIDE SEQUENCE</scope>
    <source>
        <strain evidence="1">CL356</strain>
    </source>
</reference>
<dbReference type="Proteomes" id="UP000789525">
    <property type="component" value="Unassembled WGS sequence"/>
</dbReference>
<sequence>DQQRVLGTPFDVPGQIRRPTPINVPSNSRENEDNTIESEVNVDDNSRSEVIRQFTESETVLSQDNDIIADSLMEKENITANDIGETQSEDFYSNAKKTVQPALQYSSSPRVILSFTSDPNNPVDSQKVNLNVLGNSDNASGADRPPSNDITTENDTVDDYQTESSKTRTSRKTASKRSNPSDNESEPTVEYVEELQKNTTKRRKSSSSVASVTSTATDGSGISSSAKKRKLPKSRKPNNKKRVKPWEDDPEEEIPHDDSVVTIAELCKDIKRGRKSTTFKELELAKYQKAQQRRAKRLKLNNLEEESEKSTQKDLPSSNNDNEELLEDNQQDENFEDDPDENFDENYDYDEEYNEEGGEYENEGDDGNYDQEIIGDLDEKNDSQERNTDEANRENDSDRPILMKRRIFANRGSRFVNNDGQYTVREDPKERRNTFNAEGMEVIEEDKFSHIVNSHSYAKRPRKNERWTNEETELFYKSLSQWGTDFEIIAQKSFHNTKTRGQIKNKYKRERKMNSERVNDALDTRIPINIEELDIQVIEEIGESTTTAVTDSPNENQERNEDQETMVIDDEGQVVDTGDYIEGGGEGEDDDVSRTPSIIGNQGFDTSSSNAEDYYDEDAVESIEMS</sequence>
<dbReference type="EMBL" id="CAJVPT010012698">
    <property type="protein sequence ID" value="CAG8589164.1"/>
    <property type="molecule type" value="Genomic_DNA"/>
</dbReference>
<protein>
    <submittedName>
        <fullName evidence="1">9790_t:CDS:1</fullName>
    </submittedName>
</protein>